<evidence type="ECO:0000256" key="3">
    <source>
        <dbReference type="ARBA" id="ARBA00023016"/>
    </source>
</evidence>
<evidence type="ECO:0000256" key="2">
    <source>
        <dbReference type="ARBA" id="ARBA00022490"/>
    </source>
</evidence>
<protein>
    <submittedName>
        <fullName evidence="9">17.1 kDa class II heat shock protein-like</fullName>
    </submittedName>
</protein>
<comment type="similarity">
    <text evidence="4 5">Belongs to the small heat shock protein (HSP20) family.</text>
</comment>
<proteinExistence type="inferred from homology"/>
<dbReference type="PROSITE" id="PS01031">
    <property type="entry name" value="SHSP"/>
    <property type="match status" value="1"/>
</dbReference>
<gene>
    <name evidence="9" type="primary">LOC113706551</name>
</gene>
<evidence type="ECO:0000313" key="8">
    <source>
        <dbReference type="Proteomes" id="UP001652660"/>
    </source>
</evidence>
<evidence type="ECO:0000256" key="1">
    <source>
        <dbReference type="ARBA" id="ARBA00004496"/>
    </source>
</evidence>
<dbReference type="CDD" id="cd06464">
    <property type="entry name" value="ACD_sHsps-like"/>
    <property type="match status" value="1"/>
</dbReference>
<comment type="subcellular location">
    <subcellularLocation>
        <location evidence="1">Cytoplasm</location>
    </subcellularLocation>
</comment>
<feature type="compositionally biased region" description="Basic and acidic residues" evidence="6">
    <location>
        <begin position="191"/>
        <end position="202"/>
    </location>
</feature>
<accession>A0A6P6U146</accession>
<dbReference type="GO" id="GO:0005737">
    <property type="term" value="C:cytoplasm"/>
    <property type="evidence" value="ECO:0007669"/>
    <property type="project" value="UniProtKB-SubCell"/>
</dbReference>
<dbReference type="SUPFAM" id="SSF49764">
    <property type="entry name" value="HSP20-like chaperones"/>
    <property type="match status" value="1"/>
</dbReference>
<dbReference type="Proteomes" id="UP001652660">
    <property type="component" value="Chromosome 8c"/>
</dbReference>
<evidence type="ECO:0000256" key="5">
    <source>
        <dbReference type="RuleBase" id="RU003616"/>
    </source>
</evidence>
<keyword evidence="8" id="KW-1185">Reference proteome</keyword>
<feature type="compositionally biased region" description="Basic and acidic residues" evidence="6">
    <location>
        <begin position="154"/>
        <end position="165"/>
    </location>
</feature>
<keyword evidence="3" id="KW-0346">Stress response</keyword>
<dbReference type="RefSeq" id="XP_027084273.1">
    <property type="nucleotide sequence ID" value="XM_027228472.2"/>
</dbReference>
<dbReference type="Gene3D" id="2.60.40.790">
    <property type="match status" value="1"/>
</dbReference>
<reference evidence="9" key="2">
    <citation type="submission" date="2025-08" db="UniProtKB">
        <authorList>
            <consortium name="RefSeq"/>
        </authorList>
    </citation>
    <scope>IDENTIFICATION</scope>
    <source>
        <tissue evidence="9">Leaves</tissue>
    </source>
</reference>
<dbReference type="PANTHER" id="PTHR11527">
    <property type="entry name" value="HEAT-SHOCK PROTEIN 20 FAMILY MEMBER"/>
    <property type="match status" value="1"/>
</dbReference>
<evidence type="ECO:0000256" key="4">
    <source>
        <dbReference type="PROSITE-ProRule" id="PRU00285"/>
    </source>
</evidence>
<name>A0A6P6U146_COFAR</name>
<dbReference type="OrthoDB" id="1431247at2759"/>
<organism evidence="8 9">
    <name type="scientific">Coffea arabica</name>
    <name type="common">Arabian coffee</name>
    <dbReference type="NCBI Taxonomy" id="13443"/>
    <lineage>
        <taxon>Eukaryota</taxon>
        <taxon>Viridiplantae</taxon>
        <taxon>Streptophyta</taxon>
        <taxon>Embryophyta</taxon>
        <taxon>Tracheophyta</taxon>
        <taxon>Spermatophyta</taxon>
        <taxon>Magnoliopsida</taxon>
        <taxon>eudicotyledons</taxon>
        <taxon>Gunneridae</taxon>
        <taxon>Pentapetalae</taxon>
        <taxon>asterids</taxon>
        <taxon>lamiids</taxon>
        <taxon>Gentianales</taxon>
        <taxon>Rubiaceae</taxon>
        <taxon>Ixoroideae</taxon>
        <taxon>Gardenieae complex</taxon>
        <taxon>Bertiereae - Coffeeae clade</taxon>
        <taxon>Coffeeae</taxon>
        <taxon>Coffea</taxon>
    </lineage>
</organism>
<reference evidence="8" key="1">
    <citation type="journal article" date="2025" name="Foods">
        <title>Unveiling the Microbial Signatures of Arabica Coffee Cherries: Insights into Ripeness Specific Diversity, Functional Traits, and Implications for Quality and Safety.</title>
        <authorList>
            <consortium name="RefSeq"/>
            <person name="Tenea G.N."/>
            <person name="Cifuentes V."/>
            <person name="Reyes P."/>
            <person name="Cevallos-Vallejos M."/>
        </authorList>
    </citation>
    <scope>NUCLEOTIDE SEQUENCE [LARGE SCALE GENOMIC DNA]</scope>
</reference>
<dbReference type="InterPro" id="IPR002068">
    <property type="entry name" value="A-crystallin/Hsp20_dom"/>
</dbReference>
<feature type="domain" description="SHSP" evidence="7">
    <location>
        <begin position="43"/>
        <end position="164"/>
    </location>
</feature>
<dbReference type="GeneID" id="113706551"/>
<dbReference type="GO" id="GO:0006950">
    <property type="term" value="P:response to stress"/>
    <property type="evidence" value="ECO:0007669"/>
    <property type="project" value="UniProtKB-ARBA"/>
</dbReference>
<dbReference type="InterPro" id="IPR031107">
    <property type="entry name" value="Small_HSP"/>
</dbReference>
<feature type="region of interest" description="Disordered" evidence="6">
    <location>
        <begin position="148"/>
        <end position="202"/>
    </location>
</feature>
<dbReference type="FunFam" id="2.60.40.790:FF:000010">
    <property type="entry name" value="17.3 kDa class II heat shock protein-like"/>
    <property type="match status" value="1"/>
</dbReference>
<evidence type="ECO:0000259" key="7">
    <source>
        <dbReference type="PROSITE" id="PS01031"/>
    </source>
</evidence>
<evidence type="ECO:0000313" key="9">
    <source>
        <dbReference type="RefSeq" id="XP_027084273.1"/>
    </source>
</evidence>
<dbReference type="InterPro" id="IPR008978">
    <property type="entry name" value="HSP20-like_chaperone"/>
</dbReference>
<dbReference type="Pfam" id="PF00011">
    <property type="entry name" value="HSP20"/>
    <property type="match status" value="1"/>
</dbReference>
<evidence type="ECO:0000256" key="6">
    <source>
        <dbReference type="SAM" id="MobiDB-lite"/>
    </source>
</evidence>
<keyword evidence="2" id="KW-0963">Cytoplasm</keyword>
<sequence length="202" mass="22540">MEMALSDMGLDSSMVAAIYDMLDVMDDTSESKPQHPSRAYIRDTKAMKATPADIIEYPKAYHFVLDMPGLKSDQIRVHLEDGNVLVVSGERRREKEKEKEKEKEDGVKYIRMERRFGKMLKKFILPENANTEKICATYQDGVLSVVVEKSPPPEPKKPKVIEVKRGQHGGEGGGEASQEVRTEGSQGPAGTEKDGQEATKTQ</sequence>
<dbReference type="AlphaFoldDB" id="A0A6P6U146"/>